<evidence type="ECO:0000259" key="2">
    <source>
        <dbReference type="Pfam" id="PF13808"/>
    </source>
</evidence>
<dbReference type="InterPro" id="IPR032806">
    <property type="entry name" value="YbfD_N"/>
</dbReference>
<feature type="region of interest" description="Disordered" evidence="1">
    <location>
        <begin position="60"/>
        <end position="125"/>
    </location>
</feature>
<evidence type="ECO:0000313" key="3">
    <source>
        <dbReference type="EMBL" id="RDK00157.1"/>
    </source>
</evidence>
<comment type="caution">
    <text evidence="3">The sequence shown here is derived from an EMBL/GenBank/DDBJ whole genome shotgun (WGS) entry which is preliminary data.</text>
</comment>
<organism evidence="3 4">
    <name type="scientific">Paraburkholderia lacunae</name>
    <dbReference type="NCBI Taxonomy" id="2211104"/>
    <lineage>
        <taxon>Bacteria</taxon>
        <taxon>Pseudomonadati</taxon>
        <taxon>Pseudomonadota</taxon>
        <taxon>Betaproteobacteria</taxon>
        <taxon>Burkholderiales</taxon>
        <taxon>Burkholderiaceae</taxon>
        <taxon>Paraburkholderia</taxon>
    </lineage>
</organism>
<feature type="domain" description="H repeat-associated protein N-terminal" evidence="2">
    <location>
        <begin position="10"/>
        <end position="58"/>
    </location>
</feature>
<evidence type="ECO:0000313" key="4">
    <source>
        <dbReference type="Proteomes" id="UP000254875"/>
    </source>
</evidence>
<evidence type="ECO:0000256" key="1">
    <source>
        <dbReference type="SAM" id="MobiDB-lite"/>
    </source>
</evidence>
<feature type="compositionally biased region" description="Basic and acidic residues" evidence="1">
    <location>
        <begin position="69"/>
        <end position="78"/>
    </location>
</feature>
<protein>
    <recommendedName>
        <fullName evidence="2">H repeat-associated protein N-terminal domain-containing protein</fullName>
    </recommendedName>
</protein>
<dbReference type="Proteomes" id="UP000254875">
    <property type="component" value="Unassembled WGS sequence"/>
</dbReference>
<gene>
    <name evidence="3" type="ORF">DLM46_24495</name>
</gene>
<dbReference type="OrthoDB" id="8587058at2"/>
<proteinExistence type="predicted"/>
<sequence>MQEGVFGIGEAFGDLRDPRSRMPAHDLTEMLVVALRAILSSANSWVEIQTCGEAKLECASVPGVGRSGGDPRRQDSARRPSQRSACAPPGVGLRQWLGRGTETGVHRKQKQHDHGNSGVARSSNGISFRASKTACTGYST</sequence>
<dbReference type="AlphaFoldDB" id="A0A370N3I2"/>
<keyword evidence="4" id="KW-1185">Reference proteome</keyword>
<accession>A0A370N3I2</accession>
<dbReference type="Pfam" id="PF13808">
    <property type="entry name" value="DDE_Tnp_1_assoc"/>
    <property type="match status" value="1"/>
</dbReference>
<reference evidence="4" key="1">
    <citation type="submission" date="2018-05" db="EMBL/GenBank/DDBJ databases">
        <authorList>
            <person name="Feng T."/>
        </authorList>
    </citation>
    <scope>NUCLEOTIDE SEQUENCE [LARGE SCALE GENOMIC DNA]</scope>
    <source>
        <strain evidence="4">S27</strain>
    </source>
</reference>
<name>A0A370N3I2_9BURK</name>
<dbReference type="EMBL" id="QHKS01000017">
    <property type="protein sequence ID" value="RDK00157.1"/>
    <property type="molecule type" value="Genomic_DNA"/>
</dbReference>